<dbReference type="CDD" id="cd08767">
    <property type="entry name" value="Cdt1_c"/>
    <property type="match status" value="1"/>
</dbReference>
<organism evidence="5">
    <name type="scientific">Anthurium amnicola</name>
    <dbReference type="NCBI Taxonomy" id="1678845"/>
    <lineage>
        <taxon>Eukaryota</taxon>
        <taxon>Viridiplantae</taxon>
        <taxon>Streptophyta</taxon>
        <taxon>Embryophyta</taxon>
        <taxon>Tracheophyta</taxon>
        <taxon>Spermatophyta</taxon>
        <taxon>Magnoliopsida</taxon>
        <taxon>Liliopsida</taxon>
        <taxon>Araceae</taxon>
        <taxon>Pothoideae</taxon>
        <taxon>Potheae</taxon>
        <taxon>Anthurium</taxon>
    </lineage>
</organism>
<feature type="domain" description="CDT1 Geminin-binding" evidence="4">
    <location>
        <begin position="240"/>
        <end position="372"/>
    </location>
</feature>
<evidence type="ECO:0000256" key="1">
    <source>
        <dbReference type="ARBA" id="ARBA00008356"/>
    </source>
</evidence>
<protein>
    <submittedName>
        <fullName evidence="5">CDT1-like protein a, chloroplastic</fullName>
    </submittedName>
</protein>
<dbReference type="SMART" id="SM01075">
    <property type="entry name" value="CDT1"/>
    <property type="match status" value="1"/>
</dbReference>
<dbReference type="SUPFAM" id="SSF46785">
    <property type="entry name" value="Winged helix' DNA-binding domain"/>
    <property type="match status" value="1"/>
</dbReference>
<dbReference type="Gene3D" id="1.10.10.1420">
    <property type="entry name" value="DNA replication factor Cdt1, C-terminal WH domain"/>
    <property type="match status" value="1"/>
</dbReference>
<evidence type="ECO:0000256" key="3">
    <source>
        <dbReference type="SAM" id="MobiDB-lite"/>
    </source>
</evidence>
<dbReference type="InterPro" id="IPR036390">
    <property type="entry name" value="WH_DNA-bd_sf"/>
</dbReference>
<sequence>NTDRLHVGNGIESSLAGLRGVKKAASLPFRGESRAAAVQIIASKPNSGWALGGDGSLAAFSSPSSHPPPPPPTRLPQLLLPSSTWRRPMSPSSALSLAANPHSVLSLSLSIALPSLFARMDPVTSSGQPSEEKKPSSSTPLKPLAPVVAAPWLRPSPADQIVTPEKPIELPRRTRSRNVAFSVKEVKEIAAGLQRSTRACPDQGQSGGSSGNLPSAESVTLGSDTDRVQPQPAVKSGVELPQKYEMLLEFFNCMVSSIRLLQLKGYMSSFSKICRQVESLTNRRFSRGHLAQLKYILPEAIFIKKILLHDEVTSCMKPDLQVSLQIDAFGPQRDHNKGSGYSILSKVFRNRLLEFSKEHPEGNDVPEMDLPEPFNRTEQHMLPGDNMDLISKSSSLHLESSSLNPCQQQLMAPSHMPLSFQRRFSQKGHVAAEEKAHVKIFAEKSSDEMPSISTIPSVTAFASRPPISKKPLLGSSHIQLSSGGPHTTKEESVEKPMTAADSPKEDVSMVTPAKDVSTPARMLCITPQLQTPKRCHPDTDEDSTPVKALKRPTRTKLFPTPVKNSKSDNGEVDVTVDDVLKFLPKALLQSVREKERKALENQEAGVADAERRRRVLSSLPKLFDMILLIFQSLKRSVITKQELIHKIIASHWDIVDRSEVEEQLNILQELVPDWISGKMASSGDFLFCVDNISSPEEVRRRLSEAKSE</sequence>
<dbReference type="Pfam" id="PF16679">
    <property type="entry name" value="CDT1_C"/>
    <property type="match status" value="1"/>
</dbReference>
<keyword evidence="2" id="KW-0131">Cell cycle</keyword>
<proteinExistence type="inferred from homology"/>
<dbReference type="PANTHER" id="PTHR28637">
    <property type="entry name" value="DNA REPLICATION FACTOR CDT1"/>
    <property type="match status" value="1"/>
</dbReference>
<feature type="region of interest" description="Disordered" evidence="3">
    <location>
        <begin position="194"/>
        <end position="231"/>
    </location>
</feature>
<gene>
    <name evidence="5" type="primary">CDT1A_1</name>
    <name evidence="5" type="ORF">g.122008</name>
</gene>
<feature type="non-terminal residue" evidence="5">
    <location>
        <position position="1"/>
    </location>
</feature>
<dbReference type="AlphaFoldDB" id="A0A1D1XFP8"/>
<dbReference type="CDD" id="cd08674">
    <property type="entry name" value="Cdt1_m"/>
    <property type="match status" value="1"/>
</dbReference>
<feature type="compositionally biased region" description="Polar residues" evidence="3">
    <location>
        <begin position="476"/>
        <end position="485"/>
    </location>
</feature>
<name>A0A1D1XFP8_9ARAE</name>
<reference evidence="5" key="1">
    <citation type="submission" date="2015-07" db="EMBL/GenBank/DDBJ databases">
        <title>Transcriptome Assembly of Anthurium amnicola.</title>
        <authorList>
            <person name="Suzuki J."/>
        </authorList>
    </citation>
    <scope>NUCLEOTIDE SEQUENCE</scope>
</reference>
<feature type="compositionally biased region" description="Pro residues" evidence="3">
    <location>
        <begin position="65"/>
        <end position="74"/>
    </location>
</feature>
<dbReference type="PANTHER" id="PTHR28637:SF1">
    <property type="entry name" value="DNA REPLICATION FACTOR CDT1"/>
    <property type="match status" value="1"/>
</dbReference>
<dbReference type="FunFam" id="1.10.10.1420:FF:000003">
    <property type="entry name" value="CDT1-like protein a chloroplastic"/>
    <property type="match status" value="1"/>
</dbReference>
<dbReference type="Pfam" id="PF08839">
    <property type="entry name" value="CDT1"/>
    <property type="match status" value="1"/>
</dbReference>
<dbReference type="GO" id="GO:0071163">
    <property type="term" value="P:DNA replication preinitiation complex assembly"/>
    <property type="evidence" value="ECO:0007669"/>
    <property type="project" value="InterPro"/>
</dbReference>
<evidence type="ECO:0000259" key="4">
    <source>
        <dbReference type="SMART" id="SM01075"/>
    </source>
</evidence>
<dbReference type="InterPro" id="IPR038090">
    <property type="entry name" value="Cdt1_C_WH_dom_sf"/>
</dbReference>
<feature type="region of interest" description="Disordered" evidence="3">
    <location>
        <begin position="122"/>
        <end position="143"/>
    </location>
</feature>
<dbReference type="InterPro" id="IPR032054">
    <property type="entry name" value="Cdt1_C"/>
</dbReference>
<feature type="region of interest" description="Disordered" evidence="3">
    <location>
        <begin position="470"/>
        <end position="509"/>
    </location>
</feature>
<dbReference type="GO" id="GO:0070182">
    <property type="term" value="F:DNA polymerase binding"/>
    <property type="evidence" value="ECO:0007669"/>
    <property type="project" value="TreeGrafter"/>
</dbReference>
<dbReference type="GO" id="GO:0003677">
    <property type="term" value="F:DNA binding"/>
    <property type="evidence" value="ECO:0007669"/>
    <property type="project" value="InterPro"/>
</dbReference>
<dbReference type="GO" id="GO:0000278">
    <property type="term" value="P:mitotic cell cycle"/>
    <property type="evidence" value="ECO:0007669"/>
    <property type="project" value="TreeGrafter"/>
</dbReference>
<dbReference type="GO" id="GO:0030174">
    <property type="term" value="P:regulation of DNA-templated DNA replication initiation"/>
    <property type="evidence" value="ECO:0007669"/>
    <property type="project" value="InterPro"/>
</dbReference>
<dbReference type="EMBL" id="GDJX01026704">
    <property type="protein sequence ID" value="JAT41232.1"/>
    <property type="molecule type" value="Transcribed_RNA"/>
</dbReference>
<feature type="compositionally biased region" description="Polar residues" evidence="3">
    <location>
        <begin position="211"/>
        <end position="223"/>
    </location>
</feature>
<evidence type="ECO:0000256" key="2">
    <source>
        <dbReference type="ARBA" id="ARBA00023306"/>
    </source>
</evidence>
<dbReference type="InterPro" id="IPR014939">
    <property type="entry name" value="CDT1_Gemini-bd-like"/>
</dbReference>
<dbReference type="InterPro" id="IPR045173">
    <property type="entry name" value="Cdt1"/>
</dbReference>
<dbReference type="GO" id="GO:0005634">
    <property type="term" value="C:nucleus"/>
    <property type="evidence" value="ECO:0007669"/>
    <property type="project" value="TreeGrafter"/>
</dbReference>
<accession>A0A1D1XFP8</accession>
<evidence type="ECO:0000313" key="5">
    <source>
        <dbReference type="EMBL" id="JAT41232.1"/>
    </source>
</evidence>
<dbReference type="GO" id="GO:0000076">
    <property type="term" value="P:DNA replication checkpoint signaling"/>
    <property type="evidence" value="ECO:0007669"/>
    <property type="project" value="TreeGrafter"/>
</dbReference>
<feature type="region of interest" description="Disordered" evidence="3">
    <location>
        <begin position="52"/>
        <end position="75"/>
    </location>
</feature>
<comment type="similarity">
    <text evidence="1">Belongs to the Cdt1 family.</text>
</comment>